<dbReference type="WBParaSite" id="Hba_18618">
    <property type="protein sequence ID" value="Hba_18618"/>
    <property type="gene ID" value="Hba_18618"/>
</dbReference>
<dbReference type="InterPro" id="IPR001820">
    <property type="entry name" value="TIMP"/>
</dbReference>
<dbReference type="GO" id="GO:0002020">
    <property type="term" value="F:protease binding"/>
    <property type="evidence" value="ECO:0007669"/>
    <property type="project" value="TreeGrafter"/>
</dbReference>
<dbReference type="Pfam" id="PF00965">
    <property type="entry name" value="TIMP"/>
    <property type="match status" value="1"/>
</dbReference>
<dbReference type="AlphaFoldDB" id="A0A1I7XMS5"/>
<dbReference type="SUPFAM" id="SSF50242">
    <property type="entry name" value="TIMP-like"/>
    <property type="match status" value="1"/>
</dbReference>
<dbReference type="GO" id="GO:0051045">
    <property type="term" value="P:negative regulation of membrane protein ectodomain proteolysis"/>
    <property type="evidence" value="ECO:0007669"/>
    <property type="project" value="TreeGrafter"/>
</dbReference>
<comment type="subcellular location">
    <subcellularLocation>
        <location evidence="1">Secreted</location>
    </subcellularLocation>
</comment>
<proteinExistence type="predicted"/>
<accession>A0A1I7XMS5</accession>
<dbReference type="Gene3D" id="2.40.50.120">
    <property type="match status" value="1"/>
</dbReference>
<evidence type="ECO:0000256" key="1">
    <source>
        <dbReference type="ARBA" id="ARBA00004613"/>
    </source>
</evidence>
<reference evidence="4" key="1">
    <citation type="submission" date="2016-11" db="UniProtKB">
        <authorList>
            <consortium name="WormBaseParasite"/>
        </authorList>
    </citation>
    <scope>IDENTIFICATION</scope>
</reference>
<dbReference type="PANTHER" id="PTHR11844">
    <property type="entry name" value="METALLOPROTEASE INHIBITOR"/>
    <property type="match status" value="1"/>
</dbReference>
<evidence type="ECO:0000313" key="3">
    <source>
        <dbReference type="Proteomes" id="UP000095283"/>
    </source>
</evidence>
<name>A0A1I7XMS5_HETBA</name>
<dbReference type="GO" id="GO:0008191">
    <property type="term" value="F:metalloendopeptidase inhibitor activity"/>
    <property type="evidence" value="ECO:0007669"/>
    <property type="project" value="InterPro"/>
</dbReference>
<organism evidence="3 4">
    <name type="scientific">Heterorhabditis bacteriophora</name>
    <name type="common">Entomopathogenic nematode worm</name>
    <dbReference type="NCBI Taxonomy" id="37862"/>
    <lineage>
        <taxon>Eukaryota</taxon>
        <taxon>Metazoa</taxon>
        <taxon>Ecdysozoa</taxon>
        <taxon>Nematoda</taxon>
        <taxon>Chromadorea</taxon>
        <taxon>Rhabditida</taxon>
        <taxon>Rhabditina</taxon>
        <taxon>Rhabditomorpha</taxon>
        <taxon>Strongyloidea</taxon>
        <taxon>Heterorhabditidae</taxon>
        <taxon>Heterorhabditis</taxon>
    </lineage>
</organism>
<dbReference type="InterPro" id="IPR008993">
    <property type="entry name" value="TIMP-like_OB-fold"/>
</dbReference>
<keyword evidence="2" id="KW-0964">Secreted</keyword>
<evidence type="ECO:0000256" key="2">
    <source>
        <dbReference type="ARBA" id="ARBA00022525"/>
    </source>
</evidence>
<dbReference type="GO" id="GO:0031012">
    <property type="term" value="C:extracellular matrix"/>
    <property type="evidence" value="ECO:0007669"/>
    <property type="project" value="TreeGrafter"/>
</dbReference>
<protein>
    <submittedName>
        <fullName evidence="4">NTR domain-containing protein</fullName>
    </submittedName>
</protein>
<dbReference type="Proteomes" id="UP000095283">
    <property type="component" value="Unplaced"/>
</dbReference>
<dbReference type="PANTHER" id="PTHR11844:SF29">
    <property type="entry name" value="METALLOPROTEINASE INHIBITOR TAG-225-RELATED"/>
    <property type="match status" value="1"/>
</dbReference>
<evidence type="ECO:0000313" key="4">
    <source>
        <dbReference type="WBParaSite" id="Hba_18618"/>
    </source>
</evidence>
<keyword evidence="3" id="KW-1185">Reference proteome</keyword>
<dbReference type="FunFam" id="2.40.50.120:FF:000024">
    <property type="entry name" value="Putative metalloproteinase inhibitor tag-225"/>
    <property type="match status" value="1"/>
</dbReference>
<dbReference type="GO" id="GO:0005615">
    <property type="term" value="C:extracellular space"/>
    <property type="evidence" value="ECO:0007669"/>
    <property type="project" value="TreeGrafter"/>
</dbReference>
<sequence length="123" mass="13726">MNPVSHVKVALRVTKQPMPVGSSRKGLNNIRYVVEHMHVYKKPSNISVLPSEIYTPSEPPACGLLIHSGKEYLLAGRIENSSLFTVLCGQVLLDNPSEDLFENVLEWKNVPVNLQQSLSTFHC</sequence>